<dbReference type="AlphaFoldDB" id="A0A0C9VKT8"/>
<dbReference type="EMBL" id="KN837130">
    <property type="protein sequence ID" value="KIJ42312.1"/>
    <property type="molecule type" value="Genomic_DNA"/>
</dbReference>
<evidence type="ECO:0000313" key="2">
    <source>
        <dbReference type="Proteomes" id="UP000054279"/>
    </source>
</evidence>
<dbReference type="OrthoDB" id="2990096at2759"/>
<organism evidence="1 2">
    <name type="scientific">Sphaerobolus stellatus (strain SS14)</name>
    <dbReference type="NCBI Taxonomy" id="990650"/>
    <lineage>
        <taxon>Eukaryota</taxon>
        <taxon>Fungi</taxon>
        <taxon>Dikarya</taxon>
        <taxon>Basidiomycota</taxon>
        <taxon>Agaricomycotina</taxon>
        <taxon>Agaricomycetes</taxon>
        <taxon>Phallomycetidae</taxon>
        <taxon>Geastrales</taxon>
        <taxon>Sphaerobolaceae</taxon>
        <taxon>Sphaerobolus</taxon>
    </lineage>
</organism>
<sequence length="220" mass="25466">MPNHTMYTPTDTALCKALYTPFQKVVLQQAIAAVGLVPLPAQKLVKAQSTRIVLKEKAWHEAVPGQRHLRDTVRSINTEHFTAGMGWEGLEEECREQRDKQLHEWYIHSVITKPTYRLAVTMYPELVKYIHEVTFIVVYFMFKPAIGDTNRWDVACMLQGKNQHELPSYDYLVATRDLYYVLWHEFFDTVRIITGRELQMPVFHAAGKLKGHSAPSFTVM</sequence>
<evidence type="ECO:0000313" key="1">
    <source>
        <dbReference type="EMBL" id="KIJ42312.1"/>
    </source>
</evidence>
<dbReference type="Proteomes" id="UP000054279">
    <property type="component" value="Unassembled WGS sequence"/>
</dbReference>
<protein>
    <submittedName>
        <fullName evidence="1">Uncharacterized protein</fullName>
    </submittedName>
</protein>
<gene>
    <name evidence="1" type="ORF">M422DRAFT_254386</name>
</gene>
<proteinExistence type="predicted"/>
<keyword evidence="2" id="KW-1185">Reference proteome</keyword>
<name>A0A0C9VKT8_SPHS4</name>
<dbReference type="HOGENOM" id="CLU_1134177_0_0_1"/>
<reference evidence="1 2" key="1">
    <citation type="submission" date="2014-06" db="EMBL/GenBank/DDBJ databases">
        <title>Evolutionary Origins and Diversification of the Mycorrhizal Mutualists.</title>
        <authorList>
            <consortium name="DOE Joint Genome Institute"/>
            <consortium name="Mycorrhizal Genomics Consortium"/>
            <person name="Kohler A."/>
            <person name="Kuo A."/>
            <person name="Nagy L.G."/>
            <person name="Floudas D."/>
            <person name="Copeland A."/>
            <person name="Barry K.W."/>
            <person name="Cichocki N."/>
            <person name="Veneault-Fourrey C."/>
            <person name="LaButti K."/>
            <person name="Lindquist E.A."/>
            <person name="Lipzen A."/>
            <person name="Lundell T."/>
            <person name="Morin E."/>
            <person name="Murat C."/>
            <person name="Riley R."/>
            <person name="Ohm R."/>
            <person name="Sun H."/>
            <person name="Tunlid A."/>
            <person name="Henrissat B."/>
            <person name="Grigoriev I.V."/>
            <person name="Hibbett D.S."/>
            <person name="Martin F."/>
        </authorList>
    </citation>
    <scope>NUCLEOTIDE SEQUENCE [LARGE SCALE GENOMIC DNA]</scope>
    <source>
        <strain evidence="1 2">SS14</strain>
    </source>
</reference>
<accession>A0A0C9VKT8</accession>